<accession>A0A4S8JZ47</accession>
<dbReference type="PROSITE" id="PS51263">
    <property type="entry name" value="ADF_H"/>
    <property type="match status" value="1"/>
</dbReference>
<protein>
    <recommendedName>
        <fullName evidence="3">ADF-H domain-containing protein</fullName>
    </recommendedName>
</protein>
<evidence type="ECO:0000313" key="4">
    <source>
        <dbReference type="EMBL" id="THU67612.1"/>
    </source>
</evidence>
<dbReference type="GO" id="GO:0015629">
    <property type="term" value="C:actin cytoskeleton"/>
    <property type="evidence" value="ECO:0007669"/>
    <property type="project" value="InterPro"/>
</dbReference>
<evidence type="ECO:0000256" key="2">
    <source>
        <dbReference type="ARBA" id="ARBA00023203"/>
    </source>
</evidence>
<organism evidence="4 5">
    <name type="scientific">Musa balbisiana</name>
    <name type="common">Banana</name>
    <dbReference type="NCBI Taxonomy" id="52838"/>
    <lineage>
        <taxon>Eukaryota</taxon>
        <taxon>Viridiplantae</taxon>
        <taxon>Streptophyta</taxon>
        <taxon>Embryophyta</taxon>
        <taxon>Tracheophyta</taxon>
        <taxon>Spermatophyta</taxon>
        <taxon>Magnoliopsida</taxon>
        <taxon>Liliopsida</taxon>
        <taxon>Zingiberales</taxon>
        <taxon>Musaceae</taxon>
        <taxon>Musa</taxon>
    </lineage>
</organism>
<dbReference type="Gene3D" id="3.40.20.10">
    <property type="entry name" value="Severin"/>
    <property type="match status" value="1"/>
</dbReference>
<evidence type="ECO:0000259" key="3">
    <source>
        <dbReference type="PROSITE" id="PS51263"/>
    </source>
</evidence>
<keyword evidence="2" id="KW-0009">Actin-binding</keyword>
<dbReference type="InterPro" id="IPR002108">
    <property type="entry name" value="ADF-H"/>
</dbReference>
<proteinExistence type="inferred from homology"/>
<keyword evidence="5" id="KW-1185">Reference proteome</keyword>
<reference evidence="4 5" key="1">
    <citation type="journal article" date="2019" name="Nat. Plants">
        <title>Genome sequencing of Musa balbisiana reveals subgenome evolution and function divergence in polyploid bananas.</title>
        <authorList>
            <person name="Yao X."/>
        </authorList>
    </citation>
    <scope>NUCLEOTIDE SEQUENCE [LARGE SCALE GENOMIC DNA]</scope>
    <source>
        <strain evidence="5">cv. DH-PKW</strain>
        <tissue evidence="4">Leaves</tissue>
    </source>
</reference>
<dbReference type="GO" id="GO:0003779">
    <property type="term" value="F:actin binding"/>
    <property type="evidence" value="ECO:0007669"/>
    <property type="project" value="UniProtKB-KW"/>
</dbReference>
<dbReference type="Proteomes" id="UP000317650">
    <property type="component" value="Chromosome 5"/>
</dbReference>
<dbReference type="InterPro" id="IPR017904">
    <property type="entry name" value="ADF/Cofilin"/>
</dbReference>
<dbReference type="GO" id="GO:0030042">
    <property type="term" value="P:actin filament depolymerization"/>
    <property type="evidence" value="ECO:0007669"/>
    <property type="project" value="InterPro"/>
</dbReference>
<evidence type="ECO:0000256" key="1">
    <source>
        <dbReference type="ARBA" id="ARBA00006844"/>
    </source>
</evidence>
<feature type="domain" description="ADF-H" evidence="3">
    <location>
        <begin position="69"/>
        <end position="206"/>
    </location>
</feature>
<dbReference type="PANTHER" id="PTHR11913">
    <property type="entry name" value="COFILIN-RELATED"/>
    <property type="match status" value="1"/>
</dbReference>
<dbReference type="InterPro" id="IPR029006">
    <property type="entry name" value="ADF-H/Gelsolin-like_dom_sf"/>
</dbReference>
<gene>
    <name evidence="4" type="ORF">C4D60_Mb05t26540</name>
</gene>
<dbReference type="Pfam" id="PF00241">
    <property type="entry name" value="Cofilin_ADF"/>
    <property type="match status" value="1"/>
</dbReference>
<evidence type="ECO:0000313" key="5">
    <source>
        <dbReference type="Proteomes" id="UP000317650"/>
    </source>
</evidence>
<dbReference type="CDD" id="cd11286">
    <property type="entry name" value="ADF_cofilin_like"/>
    <property type="match status" value="1"/>
</dbReference>
<name>A0A4S8JZ47_MUSBA</name>
<dbReference type="STRING" id="52838.A0A4S8JZ47"/>
<dbReference type="EMBL" id="PYDT01000003">
    <property type="protein sequence ID" value="THU67612.1"/>
    <property type="molecule type" value="Genomic_DNA"/>
</dbReference>
<dbReference type="SMART" id="SM00102">
    <property type="entry name" value="ADF"/>
    <property type="match status" value="1"/>
</dbReference>
<dbReference type="SUPFAM" id="SSF55753">
    <property type="entry name" value="Actin depolymerizing proteins"/>
    <property type="match status" value="1"/>
</dbReference>
<sequence length="206" mass="21610">MEGMAGNEGIGGIVSLGIPAGIGGNVTCGTIGIGGAASVGIVGTTGIGGTVSVGMPGADGRVGTVGAAGASAASSKCRAASHVMRLASVRATTRMLIVQRPALEAMRVVVEKTGAATESYDDFLASLPENDCRYAIYDFDFVTEENCQKSKIFFVAWSPSISRIRAKMLYATSKDRFRRELDGVHYEIQATDPSEMDLEILRDRAH</sequence>
<comment type="caution">
    <text evidence="4">The sequence shown here is derived from an EMBL/GenBank/DDBJ whole genome shotgun (WGS) entry which is preliminary data.</text>
</comment>
<dbReference type="AlphaFoldDB" id="A0A4S8JZ47"/>
<comment type="similarity">
    <text evidence="1">Belongs to the actin-binding proteins ADF family.</text>
</comment>